<feature type="transmembrane region" description="Helical" evidence="6">
    <location>
        <begin position="150"/>
        <end position="168"/>
    </location>
</feature>
<dbReference type="PROSITE" id="PS50850">
    <property type="entry name" value="MFS"/>
    <property type="match status" value="1"/>
</dbReference>
<gene>
    <name evidence="8" type="ORF">EFA69_02005</name>
</gene>
<feature type="transmembrane region" description="Helical" evidence="6">
    <location>
        <begin position="298"/>
        <end position="315"/>
    </location>
</feature>
<dbReference type="SUPFAM" id="SSF103473">
    <property type="entry name" value="MFS general substrate transporter"/>
    <property type="match status" value="1"/>
</dbReference>
<feature type="transmembrane region" description="Helical" evidence="6">
    <location>
        <begin position="266"/>
        <end position="286"/>
    </location>
</feature>
<evidence type="ECO:0000256" key="5">
    <source>
        <dbReference type="ARBA" id="ARBA00023136"/>
    </source>
</evidence>
<evidence type="ECO:0000256" key="3">
    <source>
        <dbReference type="ARBA" id="ARBA00022692"/>
    </source>
</evidence>
<dbReference type="Gene3D" id="1.20.1250.20">
    <property type="entry name" value="MFS general substrate transporter like domains"/>
    <property type="match status" value="2"/>
</dbReference>
<sequence>MQNHSTAGNSLLDKAGIPSQLGWGYLGILIFMMGDGLEQGWLSPYLLEHGMSIQQSASLFTVYGVTIAISSWFSGVLAEGYGAKKTMAWGLLLYIAGTIGFVGYGMTDRNFPMMLFTYALRGFGYPLFAYSFLVWITYRSPQQKLGRAVGWFWFVFTGGLNVLGAYYSSWAIQELGYINTMWSSIFWVLVGGLFALVLNRDKFKASHTNAGAKAQELMKGLTIVKEEPKVLLGGLVRVINTTAQFAFPVFLPTYMAAHGFSTTEWLQIWGTIFTANIAFNLIFGFVGDQLGWRNTVMWFGGVGCAISTLLFYYAPQLMGSNFWAVMLAGVLWGALLAGYVPLSALVPSLVKKDKGAAMAILNLGAGLPVFLGPAIVGVFIGVAGAEGVVWILAGLYLLSAVLTKFITLPDNAKTAHLVKEEAAPLRQEEKELNPSVII</sequence>
<comment type="caution">
    <text evidence="8">The sequence shown here is derived from an EMBL/GenBank/DDBJ whole genome shotgun (WGS) entry which is preliminary data.</text>
</comment>
<evidence type="ECO:0000256" key="6">
    <source>
        <dbReference type="SAM" id="Phobius"/>
    </source>
</evidence>
<dbReference type="NCBIfam" id="TIGR00897">
    <property type="entry name" value="2A0118"/>
    <property type="match status" value="1"/>
</dbReference>
<evidence type="ECO:0000256" key="1">
    <source>
        <dbReference type="ARBA" id="ARBA00004651"/>
    </source>
</evidence>
<evidence type="ECO:0000313" key="8">
    <source>
        <dbReference type="EMBL" id="RNI33212.1"/>
    </source>
</evidence>
<dbReference type="InterPro" id="IPR011701">
    <property type="entry name" value="MFS"/>
</dbReference>
<feature type="transmembrane region" description="Helical" evidence="6">
    <location>
        <begin position="321"/>
        <end position="346"/>
    </location>
</feature>
<proteinExistence type="predicted"/>
<dbReference type="InterPro" id="IPR036259">
    <property type="entry name" value="MFS_trans_sf"/>
</dbReference>
<keyword evidence="3 6" id="KW-0812">Transmembrane</keyword>
<evidence type="ECO:0000256" key="4">
    <source>
        <dbReference type="ARBA" id="ARBA00022989"/>
    </source>
</evidence>
<keyword evidence="9" id="KW-1185">Reference proteome</keyword>
<evidence type="ECO:0000256" key="2">
    <source>
        <dbReference type="ARBA" id="ARBA00022475"/>
    </source>
</evidence>
<feature type="transmembrane region" description="Helical" evidence="6">
    <location>
        <begin position="388"/>
        <end position="407"/>
    </location>
</feature>
<dbReference type="PANTHER" id="PTHR43124">
    <property type="entry name" value="PURINE EFFLUX PUMP PBUE"/>
    <property type="match status" value="1"/>
</dbReference>
<dbReference type="OrthoDB" id="3522477at2"/>
<feature type="transmembrane region" description="Helical" evidence="6">
    <location>
        <begin position="358"/>
        <end position="382"/>
    </location>
</feature>
<evidence type="ECO:0000313" key="9">
    <source>
        <dbReference type="Proteomes" id="UP000271010"/>
    </source>
</evidence>
<dbReference type="GO" id="GO:0022857">
    <property type="term" value="F:transmembrane transporter activity"/>
    <property type="evidence" value="ECO:0007669"/>
    <property type="project" value="InterPro"/>
</dbReference>
<feature type="transmembrane region" description="Helical" evidence="6">
    <location>
        <begin position="57"/>
        <end position="77"/>
    </location>
</feature>
<feature type="transmembrane region" description="Helical" evidence="6">
    <location>
        <begin position="230"/>
        <end position="254"/>
    </location>
</feature>
<reference evidence="8 9" key="1">
    <citation type="submission" date="2018-11" db="EMBL/GenBank/DDBJ databases">
        <title>Rufibacter latericius sp. nov., isolated from water in Baiyang Lake.</title>
        <authorList>
            <person name="Yang Y."/>
        </authorList>
    </citation>
    <scope>NUCLEOTIDE SEQUENCE [LARGE SCALE GENOMIC DNA]</scope>
    <source>
        <strain evidence="8 9">MCC P1</strain>
    </source>
</reference>
<dbReference type="AlphaFoldDB" id="A0A3M9N5Z5"/>
<dbReference type="InterPro" id="IPR050189">
    <property type="entry name" value="MFS_Efflux_Transporters"/>
</dbReference>
<dbReference type="InterPro" id="IPR004748">
    <property type="entry name" value="Polyol_permease-like"/>
</dbReference>
<keyword evidence="4 6" id="KW-1133">Transmembrane helix</keyword>
<dbReference type="InterPro" id="IPR020846">
    <property type="entry name" value="MFS_dom"/>
</dbReference>
<dbReference type="Pfam" id="PF07690">
    <property type="entry name" value="MFS_1"/>
    <property type="match status" value="1"/>
</dbReference>
<dbReference type="Proteomes" id="UP000271010">
    <property type="component" value="Unassembled WGS sequence"/>
</dbReference>
<dbReference type="EMBL" id="RJJE01000001">
    <property type="protein sequence ID" value="RNI33212.1"/>
    <property type="molecule type" value="Genomic_DNA"/>
</dbReference>
<dbReference type="CDD" id="cd17337">
    <property type="entry name" value="MFS_CsbX"/>
    <property type="match status" value="1"/>
</dbReference>
<dbReference type="GO" id="GO:0005886">
    <property type="term" value="C:plasma membrane"/>
    <property type="evidence" value="ECO:0007669"/>
    <property type="project" value="UniProtKB-SubCell"/>
</dbReference>
<keyword evidence="2" id="KW-1003">Cell membrane</keyword>
<feature type="transmembrane region" description="Helical" evidence="6">
    <location>
        <begin position="21"/>
        <end position="37"/>
    </location>
</feature>
<feature type="transmembrane region" description="Helical" evidence="6">
    <location>
        <begin position="118"/>
        <end position="138"/>
    </location>
</feature>
<protein>
    <submittedName>
        <fullName evidence="8">MFS transporter</fullName>
    </submittedName>
</protein>
<name>A0A3M9N5Z5_9BACT</name>
<dbReference type="RefSeq" id="WP_123131399.1">
    <property type="nucleotide sequence ID" value="NZ_RJJE01000001.1"/>
</dbReference>
<keyword evidence="5 6" id="KW-0472">Membrane</keyword>
<feature type="transmembrane region" description="Helical" evidence="6">
    <location>
        <begin position="89"/>
        <end position="106"/>
    </location>
</feature>
<feature type="domain" description="Major facilitator superfamily (MFS) profile" evidence="7">
    <location>
        <begin position="20"/>
        <end position="411"/>
    </location>
</feature>
<accession>A0A3M9N5Z5</accession>
<evidence type="ECO:0000259" key="7">
    <source>
        <dbReference type="PROSITE" id="PS50850"/>
    </source>
</evidence>
<dbReference type="PANTHER" id="PTHR43124:SF3">
    <property type="entry name" value="CHLORAMPHENICOL EFFLUX PUMP RV0191"/>
    <property type="match status" value="1"/>
</dbReference>
<feature type="transmembrane region" description="Helical" evidence="6">
    <location>
        <begin position="180"/>
        <end position="198"/>
    </location>
</feature>
<comment type="subcellular location">
    <subcellularLocation>
        <location evidence="1">Cell membrane</location>
        <topology evidence="1">Multi-pass membrane protein</topology>
    </subcellularLocation>
</comment>
<organism evidence="8 9">
    <name type="scientific">Rufibacter immobilis</name>
    <dbReference type="NCBI Taxonomy" id="1348778"/>
    <lineage>
        <taxon>Bacteria</taxon>
        <taxon>Pseudomonadati</taxon>
        <taxon>Bacteroidota</taxon>
        <taxon>Cytophagia</taxon>
        <taxon>Cytophagales</taxon>
        <taxon>Hymenobacteraceae</taxon>
        <taxon>Rufibacter</taxon>
    </lineage>
</organism>